<dbReference type="EMBL" id="VYZN01000015">
    <property type="protein sequence ID" value="KAE9538910.1"/>
    <property type="molecule type" value="Genomic_DNA"/>
</dbReference>
<feature type="transmembrane region" description="Helical" evidence="1">
    <location>
        <begin position="15"/>
        <end position="36"/>
    </location>
</feature>
<keyword evidence="1" id="KW-0812">Transmembrane</keyword>
<dbReference type="AlphaFoldDB" id="A0A6G0TUN5"/>
<evidence type="ECO:0000313" key="2">
    <source>
        <dbReference type="EMBL" id="KAE9538910.1"/>
    </source>
</evidence>
<sequence>MNNSNIILNNKCLSVMGFAISAHKVFMCSLAASILFNNKYGERERIAAIRKVQYQLLIYCTDIVYNKCSTHIQQLYQYKFLTICRIKIIITHLLKNSFFTNDLIDSFFSSKPFSNIICLCLDDNLKNGYSKKRLYASFLTLSLTSNNVLLNISSTTLLYIAIPLTIAVLTSILESQVIWNMNFLTIGHLESSDFCNRCKAYAACARTSGFLSCKRSNNNNVATSHSSTDNTVPAVIYQIQTTTAIPGRIFRQYRYTISSKHDHVVDSNTMNGIHLFHLFRKIHIDKSLNRSTSSIDNKQLNINKNKL</sequence>
<keyword evidence="1" id="KW-0472">Membrane</keyword>
<feature type="transmembrane region" description="Helical" evidence="1">
    <location>
        <begin position="156"/>
        <end position="173"/>
    </location>
</feature>
<reference evidence="2 3" key="1">
    <citation type="submission" date="2019-08" db="EMBL/GenBank/DDBJ databases">
        <title>The genome of the soybean aphid Biotype 1, its phylome, world population structure and adaptation to the North American continent.</title>
        <authorList>
            <person name="Giordano R."/>
            <person name="Donthu R.K."/>
            <person name="Hernandez A.G."/>
            <person name="Wright C.L."/>
            <person name="Zimin A.V."/>
        </authorList>
    </citation>
    <scope>NUCLEOTIDE SEQUENCE [LARGE SCALE GENOMIC DNA]</scope>
    <source>
        <tissue evidence="2">Whole aphids</tissue>
    </source>
</reference>
<comment type="caution">
    <text evidence="2">The sequence shown here is derived from an EMBL/GenBank/DDBJ whole genome shotgun (WGS) entry which is preliminary data.</text>
</comment>
<proteinExistence type="predicted"/>
<gene>
    <name evidence="2" type="ORF">AGLY_005492</name>
</gene>
<accession>A0A6G0TUN5</accession>
<protein>
    <submittedName>
        <fullName evidence="2">Uncharacterized protein</fullName>
    </submittedName>
</protein>
<name>A0A6G0TUN5_APHGL</name>
<evidence type="ECO:0000313" key="3">
    <source>
        <dbReference type="Proteomes" id="UP000475862"/>
    </source>
</evidence>
<organism evidence="2 3">
    <name type="scientific">Aphis glycines</name>
    <name type="common">Soybean aphid</name>
    <dbReference type="NCBI Taxonomy" id="307491"/>
    <lineage>
        <taxon>Eukaryota</taxon>
        <taxon>Metazoa</taxon>
        <taxon>Ecdysozoa</taxon>
        <taxon>Arthropoda</taxon>
        <taxon>Hexapoda</taxon>
        <taxon>Insecta</taxon>
        <taxon>Pterygota</taxon>
        <taxon>Neoptera</taxon>
        <taxon>Paraneoptera</taxon>
        <taxon>Hemiptera</taxon>
        <taxon>Sternorrhyncha</taxon>
        <taxon>Aphidomorpha</taxon>
        <taxon>Aphidoidea</taxon>
        <taxon>Aphididae</taxon>
        <taxon>Aphidini</taxon>
        <taxon>Aphis</taxon>
        <taxon>Aphis</taxon>
    </lineage>
</organism>
<dbReference type="Proteomes" id="UP000475862">
    <property type="component" value="Unassembled WGS sequence"/>
</dbReference>
<evidence type="ECO:0000256" key="1">
    <source>
        <dbReference type="SAM" id="Phobius"/>
    </source>
</evidence>
<keyword evidence="1" id="KW-1133">Transmembrane helix</keyword>
<keyword evidence="3" id="KW-1185">Reference proteome</keyword>